<proteinExistence type="inferred from homology"/>
<dbReference type="Gene3D" id="2.10.260.10">
    <property type="match status" value="1"/>
</dbReference>
<dbReference type="InterPro" id="IPR051734">
    <property type="entry name" value="VapB_TA_antitoxins"/>
</dbReference>
<dbReference type="Proteomes" id="UP000216147">
    <property type="component" value="Unassembled WGS sequence"/>
</dbReference>
<dbReference type="SUPFAM" id="SSF89447">
    <property type="entry name" value="AbrB/MazE/MraZ-like"/>
    <property type="match status" value="1"/>
</dbReference>
<dbReference type="GO" id="GO:0003677">
    <property type="term" value="F:DNA binding"/>
    <property type="evidence" value="ECO:0007669"/>
    <property type="project" value="UniProtKB-UniRule"/>
</dbReference>
<dbReference type="PANTHER" id="PTHR37550">
    <property type="entry name" value="ANTITOXIN VAPB1"/>
    <property type="match status" value="1"/>
</dbReference>
<evidence type="ECO:0000256" key="1">
    <source>
        <dbReference type="ARBA" id="ARBA00007924"/>
    </source>
</evidence>
<keyword evidence="2" id="KW-0238">DNA-binding</keyword>
<evidence type="ECO:0000313" key="5">
    <source>
        <dbReference type="EMBL" id="OYX58136.1"/>
    </source>
</evidence>
<organism evidence="5 6">
    <name type="scientific">Brevundimonas subvibrioides</name>
    <dbReference type="NCBI Taxonomy" id="74313"/>
    <lineage>
        <taxon>Bacteria</taxon>
        <taxon>Pseudomonadati</taxon>
        <taxon>Pseudomonadota</taxon>
        <taxon>Alphaproteobacteria</taxon>
        <taxon>Caulobacterales</taxon>
        <taxon>Caulobacteraceae</taxon>
        <taxon>Brevundimonas</taxon>
    </lineage>
</organism>
<feature type="domain" description="SpoVT-AbrB" evidence="4">
    <location>
        <begin position="14"/>
        <end position="54"/>
    </location>
</feature>
<dbReference type="PANTHER" id="PTHR37550:SF1">
    <property type="entry name" value="SSL1300 PROTEIN"/>
    <property type="match status" value="1"/>
</dbReference>
<name>A0A258HMN2_9CAUL</name>
<feature type="region of interest" description="Disordered" evidence="3">
    <location>
        <begin position="73"/>
        <end position="93"/>
    </location>
</feature>
<dbReference type="PROSITE" id="PS51740">
    <property type="entry name" value="SPOVT_ABRB"/>
    <property type="match status" value="1"/>
</dbReference>
<evidence type="ECO:0000313" key="6">
    <source>
        <dbReference type="Proteomes" id="UP000216147"/>
    </source>
</evidence>
<evidence type="ECO:0000256" key="2">
    <source>
        <dbReference type="PROSITE-ProRule" id="PRU01076"/>
    </source>
</evidence>
<dbReference type="AlphaFoldDB" id="A0A258HMN2"/>
<dbReference type="SMART" id="SM00966">
    <property type="entry name" value="SpoVT_AbrB"/>
    <property type="match status" value="1"/>
</dbReference>
<evidence type="ECO:0000256" key="3">
    <source>
        <dbReference type="SAM" id="MobiDB-lite"/>
    </source>
</evidence>
<sequence>MAISRKTPGVAETARLFSSGGSQAVRLPKAYRFEGGEVRIRKEGDAVILEPVRKKATTQAELDAMWARIDALMDPDDPFPDPPPQTITPVEPW</sequence>
<feature type="compositionally biased region" description="Pro residues" evidence="3">
    <location>
        <begin position="80"/>
        <end position="93"/>
    </location>
</feature>
<gene>
    <name evidence="5" type="ORF">B7Y86_03775</name>
</gene>
<evidence type="ECO:0000259" key="4">
    <source>
        <dbReference type="PROSITE" id="PS51740"/>
    </source>
</evidence>
<protein>
    <submittedName>
        <fullName evidence="5">AbrB family transcriptional regulator</fullName>
    </submittedName>
</protein>
<dbReference type="InterPro" id="IPR007159">
    <property type="entry name" value="SpoVT-AbrB_dom"/>
</dbReference>
<accession>A0A258HMN2</accession>
<comment type="similarity">
    <text evidence="1">Belongs to the VapB family.</text>
</comment>
<dbReference type="EMBL" id="NCEQ01000003">
    <property type="protein sequence ID" value="OYX58136.1"/>
    <property type="molecule type" value="Genomic_DNA"/>
</dbReference>
<reference evidence="5 6" key="1">
    <citation type="submission" date="2017-03" db="EMBL/GenBank/DDBJ databases">
        <title>Lifting the veil on microbial sulfur biogeochemistry in mining wastewaters.</title>
        <authorList>
            <person name="Kantor R.S."/>
            <person name="Colenbrander Nelson T."/>
            <person name="Marshall S."/>
            <person name="Bennett D."/>
            <person name="Apte S."/>
            <person name="Camacho D."/>
            <person name="Thomas B.C."/>
            <person name="Warren L.A."/>
            <person name="Banfield J.F."/>
        </authorList>
    </citation>
    <scope>NUCLEOTIDE SEQUENCE [LARGE SCALE GENOMIC DNA]</scope>
    <source>
        <strain evidence="5">32-68-21</strain>
    </source>
</reference>
<dbReference type="InterPro" id="IPR037914">
    <property type="entry name" value="SpoVT-AbrB_sf"/>
</dbReference>
<dbReference type="Pfam" id="PF04014">
    <property type="entry name" value="MazE_antitoxin"/>
    <property type="match status" value="1"/>
</dbReference>
<comment type="caution">
    <text evidence="5">The sequence shown here is derived from an EMBL/GenBank/DDBJ whole genome shotgun (WGS) entry which is preliminary data.</text>
</comment>